<dbReference type="SUPFAM" id="SSF51445">
    <property type="entry name" value="(Trans)glycosidases"/>
    <property type="match status" value="1"/>
</dbReference>
<name>A1ZD12_MICM2</name>
<keyword evidence="4" id="KW-0326">Glycosidase</keyword>
<comment type="similarity">
    <text evidence="1">Belongs to the glycosyl hydrolase 13 family.</text>
</comment>
<dbReference type="Gene3D" id="2.60.40.10">
    <property type="entry name" value="Immunoglobulins"/>
    <property type="match status" value="1"/>
</dbReference>
<dbReference type="InterPro" id="IPR004193">
    <property type="entry name" value="Glyco_hydro_13_N"/>
</dbReference>
<proteinExistence type="inferred from homology"/>
<reference evidence="4 5" key="1">
    <citation type="submission" date="2007-01" db="EMBL/GenBank/DDBJ databases">
        <authorList>
            <person name="Haygood M."/>
            <person name="Podell S."/>
            <person name="Anderson C."/>
            <person name="Hopkinson B."/>
            <person name="Roe K."/>
            <person name="Barbeau K."/>
            <person name="Gaasterland T."/>
            <person name="Ferriera S."/>
            <person name="Johnson J."/>
            <person name="Kravitz S."/>
            <person name="Beeson K."/>
            <person name="Sutton G."/>
            <person name="Rogers Y.-H."/>
            <person name="Friedman R."/>
            <person name="Frazier M."/>
            <person name="Venter J.C."/>
        </authorList>
    </citation>
    <scope>NUCLEOTIDE SEQUENCE [LARGE SCALE GENOMIC DNA]</scope>
    <source>
        <strain evidence="4 5">ATCC 23134</strain>
    </source>
</reference>
<keyword evidence="2" id="KW-1133">Transmembrane helix</keyword>
<evidence type="ECO:0000313" key="5">
    <source>
        <dbReference type="Proteomes" id="UP000004095"/>
    </source>
</evidence>
<dbReference type="AlphaFoldDB" id="A1ZD12"/>
<keyword evidence="2" id="KW-0812">Transmembrane</keyword>
<feature type="transmembrane region" description="Helical" evidence="2">
    <location>
        <begin position="12"/>
        <end position="33"/>
    </location>
</feature>
<accession>A1ZD12</accession>
<dbReference type="Pfam" id="PF00128">
    <property type="entry name" value="Alpha-amylase"/>
    <property type="match status" value="1"/>
</dbReference>
<dbReference type="eggNOG" id="COG1523">
    <property type="taxonomic scope" value="Bacteria"/>
</dbReference>
<dbReference type="InterPro" id="IPR014756">
    <property type="entry name" value="Ig_E-set"/>
</dbReference>
<dbReference type="InterPro" id="IPR017853">
    <property type="entry name" value="GH"/>
</dbReference>
<evidence type="ECO:0000256" key="2">
    <source>
        <dbReference type="SAM" id="Phobius"/>
    </source>
</evidence>
<dbReference type="GO" id="GO:0005975">
    <property type="term" value="P:carbohydrate metabolic process"/>
    <property type="evidence" value="ECO:0007669"/>
    <property type="project" value="InterPro"/>
</dbReference>
<protein>
    <submittedName>
        <fullName evidence="4">Pullulanase, putative</fullName>
        <ecNumber evidence="4">3.2.1.41</ecNumber>
    </submittedName>
</protein>
<feature type="domain" description="Glycosyl hydrolase family 13 catalytic" evidence="3">
    <location>
        <begin position="362"/>
        <end position="797"/>
    </location>
</feature>
<comment type="caution">
    <text evidence="4">The sequence shown here is derived from an EMBL/GenBank/DDBJ whole genome shotgun (WGS) entry which is preliminary data.</text>
</comment>
<keyword evidence="4" id="KW-0378">Hydrolase</keyword>
<dbReference type="EC" id="3.2.1.41" evidence="4"/>
<evidence type="ECO:0000259" key="3">
    <source>
        <dbReference type="SMART" id="SM00642"/>
    </source>
</evidence>
<dbReference type="PANTHER" id="PTHR43002">
    <property type="entry name" value="GLYCOGEN DEBRANCHING ENZYME"/>
    <property type="match status" value="1"/>
</dbReference>
<dbReference type="Gene3D" id="3.20.20.80">
    <property type="entry name" value="Glycosidases"/>
    <property type="match status" value="1"/>
</dbReference>
<sequence length="899" mass="103472">MYIRGKKAITPFMKNITAFHTLLFYMFISPWLFAQSFTGVQKQQGYAVFGDHTTFIFDETLYQVKPQRVVVTGEFRKWDKDLEQWQLKKTGQQWLLTFDNSDFKVIGPNTKFKFRINKGEWLNPPAKAKNKKGSDLVFMLQSTQLGLKAEIRSNCLIWAEVKAPKRPLRPQDYRLTDAQGKVIPIAGVLPNGARSTLITPAKVLNKKRVYFLEIPSLKLKTHCSFDGWFREAFSTKELGANIDQGKTSIRIFSPRADQVKLYLYKGRLDKKAYRVENLQQDPNGVWEIIIPEDLHGVYYDFTVHGAQEPGNHFYETNPVHISDPYARVSDDTWGKTRIWRRTQPATPLKNGIPAMEDVIAYEVHVQDFTDLLPVKRAHKGTFKAMITPGLRNKRGKKIGFDYLLDLGINTVHLMPVQEYLHFPTKDWQASFGNDAYMKAQGISHENYQWGYRTSHAFAVESRYRSKGSEPGKEREEFRDLVQAFHDKGIAVIIDIVPNHTAENMDGNFWNFHFNALGKQYYYRTKNFKHIGAYGNEVKTENRPMVQRWLIDQCQHYIKEFGIDGFRIDLAGQIDQQTLIALKAAIDPDKIVYGEAWIGSNDPHFENNPDWDWYKEDAPITFFQDELRNAFKGPVFELKDPKKDRGWAGGKFSERANVMKGLANQFTDDKTPLSGISYLDIHDNFALADQFGKNFDGRYEVDEAAYKIAVTLLYTTLGPIVTHGGSEIMRSKAVAPLKEVVKQTKAGYKVYMHGYRDTYNHRNANHFLWQTVGQKPRGQNKNDYQNMYAFWQGMNTLRLSETGKVFRVAKAVPEGYYQWFAPKNREDVLGYLVDKKVLVLLNVGAQPYTFTEVTLPAGQWKPVANTQQVQLKKGVGKNLLGNKVHSLKLKGKSLMIWIKE</sequence>
<dbReference type="InterPro" id="IPR006047">
    <property type="entry name" value="GH13_cat_dom"/>
</dbReference>
<dbReference type="SUPFAM" id="SSF81296">
    <property type="entry name" value="E set domains"/>
    <property type="match status" value="1"/>
</dbReference>
<dbReference type="EMBL" id="AAWS01000002">
    <property type="protein sequence ID" value="EAY31551.1"/>
    <property type="molecule type" value="Genomic_DNA"/>
</dbReference>
<evidence type="ECO:0000256" key="1">
    <source>
        <dbReference type="ARBA" id="ARBA00008061"/>
    </source>
</evidence>
<dbReference type="CDD" id="cd02860">
    <property type="entry name" value="E_set_Pullulanase"/>
    <property type="match status" value="1"/>
</dbReference>
<gene>
    <name evidence="4" type="ORF">M23134_05057</name>
</gene>
<keyword evidence="2" id="KW-0472">Membrane</keyword>
<dbReference type="Proteomes" id="UP000004095">
    <property type="component" value="Unassembled WGS sequence"/>
</dbReference>
<organism evidence="4 5">
    <name type="scientific">Microscilla marina ATCC 23134</name>
    <dbReference type="NCBI Taxonomy" id="313606"/>
    <lineage>
        <taxon>Bacteria</taxon>
        <taxon>Pseudomonadati</taxon>
        <taxon>Bacteroidota</taxon>
        <taxon>Cytophagia</taxon>
        <taxon>Cytophagales</taxon>
        <taxon>Microscillaceae</taxon>
        <taxon>Microscilla</taxon>
    </lineage>
</organism>
<dbReference type="Pfam" id="PF02922">
    <property type="entry name" value="CBM_48"/>
    <property type="match status" value="1"/>
</dbReference>
<dbReference type="OrthoDB" id="9805159at2"/>
<dbReference type="GO" id="GO:0051060">
    <property type="term" value="F:pullulanase activity"/>
    <property type="evidence" value="ECO:0007669"/>
    <property type="project" value="UniProtKB-EC"/>
</dbReference>
<dbReference type="InterPro" id="IPR013783">
    <property type="entry name" value="Ig-like_fold"/>
</dbReference>
<keyword evidence="5" id="KW-1185">Reference proteome</keyword>
<evidence type="ECO:0000313" key="4">
    <source>
        <dbReference type="EMBL" id="EAY31551.1"/>
    </source>
</evidence>
<dbReference type="SMART" id="SM00642">
    <property type="entry name" value="Aamy"/>
    <property type="match status" value="1"/>
</dbReference>